<evidence type="ECO:0000256" key="8">
    <source>
        <dbReference type="ARBA" id="ARBA00022605"/>
    </source>
</evidence>
<dbReference type="InterPro" id="IPR023000">
    <property type="entry name" value="Shikimate_kinase_CS"/>
</dbReference>
<keyword evidence="7 23" id="KW-0963">Cytoplasm</keyword>
<dbReference type="InterPro" id="IPR008289">
    <property type="entry name" value="Pentafunct_AroM"/>
</dbReference>
<evidence type="ECO:0000259" key="27">
    <source>
        <dbReference type="Pfam" id="PF01761"/>
    </source>
</evidence>
<dbReference type="Pfam" id="PF01488">
    <property type="entry name" value="Shikimate_DH"/>
    <property type="match status" value="1"/>
</dbReference>
<comment type="pathway">
    <text evidence="3 23 24">Metabolic intermediate biosynthesis; chorismate biosynthesis; chorismate from D-erythrose 4-phosphate and phosphoenolpyruvate: step 5/7.</text>
</comment>
<dbReference type="Pfam" id="PF08501">
    <property type="entry name" value="Shikimate_dh_N"/>
    <property type="match status" value="1"/>
</dbReference>
<dbReference type="CDD" id="cd00464">
    <property type="entry name" value="SK"/>
    <property type="match status" value="1"/>
</dbReference>
<dbReference type="PANTHER" id="PTHR21090">
    <property type="entry name" value="AROM/DEHYDROQUINATE SYNTHASE"/>
    <property type="match status" value="1"/>
</dbReference>
<evidence type="ECO:0000256" key="24">
    <source>
        <dbReference type="PIRNR" id="PIRNR000514"/>
    </source>
</evidence>
<comment type="function">
    <text evidence="22 23 24">The AROM polypeptide catalyzes 5 consecutive enzymatic reactions in prechorismate polyaromatic amino acid biosynthesis.</text>
</comment>
<feature type="binding site" evidence="23">
    <location>
        <begin position="246"/>
        <end position="249"/>
    </location>
    <ligand>
        <name>7-phospho-2-dehydro-3-deoxy-D-arabino-heptonate</name>
        <dbReference type="ChEBI" id="CHEBI:58394"/>
    </ligand>
</feature>
<evidence type="ECO:0000256" key="18">
    <source>
        <dbReference type="ARBA" id="ARBA00023239"/>
    </source>
</evidence>
<dbReference type="NCBIfam" id="TIGR01093">
    <property type="entry name" value="aroD"/>
    <property type="match status" value="1"/>
</dbReference>
<evidence type="ECO:0000256" key="5">
    <source>
        <dbReference type="ARBA" id="ARBA00009349"/>
    </source>
</evidence>
<keyword evidence="18 23" id="KW-0456">Lyase</keyword>
<dbReference type="InterPro" id="IPR010110">
    <property type="entry name" value="Shikimate_DH_AroM-type"/>
</dbReference>
<sequence>MRTYIIMTPAPTCSNAAVRLDSRHRPQPQHRALPFPTQCNADARTRTASANMPTYDDITKISILGNESIIVGYGVITSYIAKDVVSSLKSSTYVIITDTNLAPLYLSQLRDSFQKELVDSSNDARLLHYEISPGEQSKSRETKAEVEDWLLSQGCTRDTVILALGGGVIGDMIGFVAATFMRGVRFCQIPTTLLAMVDSSIGGKTAIDTPLGKNLVGSFWQPERIFVDLAVLETLPEREFINGMAEVIKTAAIWDEAAFSRLEANCDSVMEIIKAKPTGDGKGRFYAIRDLLMDVVVGSAKVKAHVVSADEREGGLRNLLNFGHSIGHAFEAILTPQLLHGECVAIGMVREAELARYLGVLSPTAVARLTKCISGYGLPVSLEDKRVKRLSGGKTCDIDRLLEIMAVDKKNYGKQKKIVLLSAIGRTHEPKASTVADEAIRVILSASLLIGSLESTTLDLQITPPGSKSISNRALVLAALSSGTCRISNLLQSDDTQYMLTALSQLGGIKYSWEDDGEVLVVQGNGGKLSACPEPLYLGNAGTAARFLTSVATLVSPTSELDNCVLTGNARMKQRPIGPLVDALASNGAGLAYLESQGCLPLRVESTSGMKGGRIELAATVSSQYVSSILMCAPYAQEAVTLALVGKPISQLYIDMTISMMAAFGIQVERSQTEEYTYHIPKATYKCPAEYVIESDASSATYPLAVAAITGTKCTVPNIGSASLQGDARFAVDVLAPMGCKVEQTATSTTVQGPPRGFLKALPNVDMEPMTDAFLTASVLAAVATANSETKTTRIYGIANQRVKECNRIAAMNHELAKFGVACREFDDGIEIDGQDISLLKVPEGGVHCYDDHRVAMSFSVLSAILDDPILLHERRCVEKTWPGWWDILSGPFGVPLRGYEVRTEKVATKSKNSSSIVLIGMRGAGKTTMGSWASRILGLPLIDLDTLLERESGKTIPQIIGDAGWEEFRKLELELFAREIKSKPKDHVFACGGGIVETPEARQLLKKYHSSGGIVIHIHRDIEKVMDYLQIDKTRPAYVDDMMDVWQRRRLWFSECSNYQYYSPIIASGDLNILKPDFARFLSVIRGTDTATEAILNKRSASFFVSLTIPDLKNDQKIIEKSIEGCDAVELRVDLLLDPSEKNGIPSLKYLNEQVAYLRSKTKLPLIFTIRTVSQGGRYPDSAIEEAEKLYVEALKMGFEYLDLEMTWPEDLLQRITSAKGFTQIIASHHDTKQVHSWTDGSWIPVFNKAVAHGDIVKLVGIARSLADNYSLEKFREWAVSTQRVKLIAINMTSKGQLSRVLNGFLTPVSHPALPFKAAPGQLSISEINRALALLGEITPKQFYLFGKPVSHSRSPALHNSLFGRFGLPHSYGLLETDIAEDTLGKIRANDFGGASVTIPLKLSYFDYLDEISDEARAIGAVNTIYPIGLADNGKRILRGDNTDWLGIKMALESGGFANSGGPGLVIGAGGTSRAAVYALASLKISPIYIINRTAENSRQMAASFPGDQYDIQVIEAVEEAASKISIPLVAAVSTVPADREIDVKLKGVLTAVLGIGSTGNGDSERPVLVEMAYKPQHTDMMKLAEGLGWKTVPGLEALTGQGIEQFKRFTGFSPNVQVARDTVLGIDEKQS</sequence>
<keyword evidence="12 23" id="KW-0418">Kinase</keyword>
<dbReference type="GO" id="GO:0046872">
    <property type="term" value="F:metal ion binding"/>
    <property type="evidence" value="ECO:0007669"/>
    <property type="project" value="UniProtKB-UniRule"/>
</dbReference>
<dbReference type="EC" id="2.5.1.19" evidence="23"/>
<feature type="binding site" evidence="23">
    <location>
        <begin position="135"/>
        <end position="138"/>
    </location>
    <ligand>
        <name>NAD(+)</name>
        <dbReference type="ChEBI" id="CHEBI:57540"/>
    </ligand>
</feature>
<dbReference type="InterPro" id="IPR056179">
    <property type="entry name" value="DHQS_C"/>
</dbReference>
<feature type="binding site" evidence="23">
    <location>
        <begin position="921"/>
        <end position="928"/>
    </location>
    <ligand>
        <name>ATP</name>
        <dbReference type="ChEBI" id="CHEBI:30616"/>
    </ligand>
</feature>
<feature type="binding site" evidence="23">
    <location>
        <begin position="191"/>
        <end position="192"/>
    </location>
    <ligand>
        <name>NAD(+)</name>
        <dbReference type="ChEBI" id="CHEBI:57540"/>
    </ligand>
</feature>
<dbReference type="InterPro" id="IPR016037">
    <property type="entry name" value="DHQ_synth_AroB"/>
</dbReference>
<comment type="pathway">
    <text evidence="23 24">Metabolic intermediate biosynthesis; chorismate biosynthesis; chorismate from D-erythrose 4-phosphate and phosphoenolpyruvate: step 2/7.</text>
</comment>
<feature type="domain" description="3-dehydroquinate synthase C-terminal" evidence="30">
    <location>
        <begin position="243"/>
        <end position="411"/>
    </location>
</feature>
<feature type="domain" description="Enolpyruvate transferase" evidence="25">
    <location>
        <begin position="457"/>
        <end position="889"/>
    </location>
</feature>
<dbReference type="PROSITE" id="PS00104">
    <property type="entry name" value="EPSP_SYNTHASE_1"/>
    <property type="match status" value="1"/>
</dbReference>
<dbReference type="GO" id="GO:0008652">
    <property type="term" value="P:amino acid biosynthetic process"/>
    <property type="evidence" value="ECO:0007669"/>
    <property type="project" value="UniProtKB-KW"/>
</dbReference>
<comment type="similarity">
    <text evidence="23 24">In the 4th section; belongs to the type-I 3-dehydroquinase family.</text>
</comment>
<comment type="catalytic activity">
    <reaction evidence="23 24">
        <text>7-phospho-2-dehydro-3-deoxy-D-arabino-heptonate = 3-dehydroquinate + phosphate</text>
        <dbReference type="Rhea" id="RHEA:21968"/>
        <dbReference type="ChEBI" id="CHEBI:32364"/>
        <dbReference type="ChEBI" id="CHEBI:43474"/>
        <dbReference type="ChEBI" id="CHEBI:58394"/>
        <dbReference type="EC" id="4.2.3.4"/>
    </reaction>
</comment>
<feature type="region of interest" description="Shikimate dehydrogenase" evidence="23">
    <location>
        <begin position="1341"/>
        <end position="1633"/>
    </location>
</feature>
<evidence type="ECO:0000256" key="11">
    <source>
        <dbReference type="ARBA" id="ARBA00022741"/>
    </source>
</evidence>
<evidence type="ECO:0000256" key="2">
    <source>
        <dbReference type="ARBA" id="ARBA00004811"/>
    </source>
</evidence>
<accession>A0A7C8QD50</accession>
<feature type="active site" description="For EPSP synthase activity" evidence="23">
    <location>
        <position position="877"/>
    </location>
</feature>
<dbReference type="PROSITE" id="PS01128">
    <property type="entry name" value="SHIKIMATE_KINASE"/>
    <property type="match status" value="1"/>
</dbReference>
<dbReference type="InterPro" id="IPR041121">
    <property type="entry name" value="SDH_C"/>
</dbReference>
<dbReference type="InterPro" id="IPR001381">
    <property type="entry name" value="DHquinase_I"/>
</dbReference>
<dbReference type="GO" id="GO:0003856">
    <property type="term" value="F:3-dehydroquinate synthase activity"/>
    <property type="evidence" value="ECO:0007669"/>
    <property type="project" value="UniProtKB-UniRule"/>
</dbReference>
<evidence type="ECO:0000259" key="30">
    <source>
        <dbReference type="Pfam" id="PF24621"/>
    </source>
</evidence>
<keyword evidence="16 23" id="KW-0560">Oxidoreductase</keyword>
<keyword evidence="19 23" id="KW-0511">Multifunctional enzyme</keyword>
<evidence type="ECO:0000259" key="28">
    <source>
        <dbReference type="Pfam" id="PF08501"/>
    </source>
</evidence>
<dbReference type="InterPro" id="IPR000623">
    <property type="entry name" value="Shikimate_kinase/TSH1"/>
</dbReference>
<evidence type="ECO:0000256" key="15">
    <source>
        <dbReference type="ARBA" id="ARBA00022857"/>
    </source>
</evidence>
<dbReference type="PROSITE" id="PS00885">
    <property type="entry name" value="EPSP_SYNTHASE_2"/>
    <property type="match status" value="1"/>
</dbReference>
<dbReference type="InterPro" id="IPR006151">
    <property type="entry name" value="Shikm_DH/Glu-tRNA_Rdtase"/>
</dbReference>
<dbReference type="InterPro" id="IPR046346">
    <property type="entry name" value="Aminoacid_DH-like_N_sf"/>
</dbReference>
<keyword evidence="17 23" id="KW-0057">Aromatic amino acid biosynthesis</keyword>
<keyword evidence="15 23" id="KW-0521">NADP</keyword>
<keyword evidence="10 23" id="KW-0479">Metal-binding</keyword>
<dbReference type="GO" id="GO:0005737">
    <property type="term" value="C:cytoplasm"/>
    <property type="evidence" value="ECO:0007669"/>
    <property type="project" value="UniProtKB-SubCell"/>
</dbReference>
<dbReference type="InterPro" id="IPR013785">
    <property type="entry name" value="Aldolase_TIM"/>
</dbReference>
<dbReference type="Proteomes" id="UP000483672">
    <property type="component" value="Unassembled WGS sequence"/>
</dbReference>
<dbReference type="SUPFAM" id="SSF51569">
    <property type="entry name" value="Aldolase"/>
    <property type="match status" value="1"/>
</dbReference>
<evidence type="ECO:0000256" key="16">
    <source>
        <dbReference type="ARBA" id="ARBA00023002"/>
    </source>
</evidence>
<gene>
    <name evidence="31" type="primary">ARO1</name>
    <name evidence="31" type="ORF">TWF191_000881</name>
</gene>
<dbReference type="Pfam" id="PF01761">
    <property type="entry name" value="DHQ_synthase"/>
    <property type="match status" value="1"/>
</dbReference>
<feature type="binding site" evidence="23">
    <location>
        <position position="214"/>
    </location>
    <ligand>
        <name>7-phospho-2-dehydro-3-deoxy-D-arabino-heptonate</name>
        <dbReference type="ChEBI" id="CHEBI:58394"/>
    </ligand>
</feature>
<dbReference type="Gene3D" id="1.20.1090.10">
    <property type="entry name" value="Dehydroquinate synthase-like - alpha domain"/>
    <property type="match status" value="1"/>
</dbReference>
<comment type="pathway">
    <text evidence="2 23 24">Metabolic intermediate biosynthesis; chorismate biosynthesis; chorismate from D-erythrose 4-phosphate and phosphoenolpyruvate: step 6/7.</text>
</comment>
<comment type="cofactor">
    <cofactor evidence="23 24">
        <name>Zn(2+)</name>
        <dbReference type="ChEBI" id="CHEBI:29105"/>
    </cofactor>
    <text evidence="23 24">Binds 2 Zn(2+) ions per subunit.</text>
</comment>
<comment type="catalytic activity">
    <reaction evidence="23 24">
        <text>3-dehydroquinate = 3-dehydroshikimate + H2O</text>
        <dbReference type="Rhea" id="RHEA:21096"/>
        <dbReference type="ChEBI" id="CHEBI:15377"/>
        <dbReference type="ChEBI" id="CHEBI:16630"/>
        <dbReference type="ChEBI" id="CHEBI:32364"/>
        <dbReference type="EC" id="4.2.1.10"/>
    </reaction>
</comment>
<comment type="catalytic activity">
    <reaction evidence="21 23 24">
        <text>shikimate + ATP = 3-phosphoshikimate + ADP + H(+)</text>
        <dbReference type="Rhea" id="RHEA:13121"/>
        <dbReference type="ChEBI" id="CHEBI:15378"/>
        <dbReference type="ChEBI" id="CHEBI:30616"/>
        <dbReference type="ChEBI" id="CHEBI:36208"/>
        <dbReference type="ChEBI" id="CHEBI:145989"/>
        <dbReference type="ChEBI" id="CHEBI:456216"/>
        <dbReference type="EC" id="2.7.1.71"/>
    </reaction>
</comment>
<dbReference type="FunFam" id="1.20.1090.10:FF:000007">
    <property type="entry name" value="Pentafunctional AROM polypeptide"/>
    <property type="match status" value="1"/>
</dbReference>
<feature type="domain" description="Quinate/shikimate 5-dehydrogenase/glutamyl-tRNA reductase" evidence="26">
    <location>
        <begin position="1466"/>
        <end position="1538"/>
    </location>
</feature>
<evidence type="ECO:0000256" key="12">
    <source>
        <dbReference type="ARBA" id="ARBA00022777"/>
    </source>
</evidence>
<feature type="binding site" evidence="23">
    <location>
        <position position="242"/>
    </location>
    <ligand>
        <name>NAD(+)</name>
        <dbReference type="ChEBI" id="CHEBI:57540"/>
    </ligand>
</feature>
<feature type="binding site" evidence="23">
    <location>
        <position position="246"/>
    </location>
    <ligand>
        <name>Zn(2+)</name>
        <dbReference type="ChEBI" id="CHEBI:29105"/>
        <note>catalytic</note>
    </ligand>
</feature>
<name>A0A7C8QD50_ORBOL</name>
<dbReference type="InterPro" id="IPR018508">
    <property type="entry name" value="3-dehydroquinate_DH_AS"/>
</dbReference>
<dbReference type="NCBIfam" id="TIGR01356">
    <property type="entry name" value="aroA"/>
    <property type="match status" value="1"/>
</dbReference>
<comment type="similarity">
    <text evidence="5">In the N-terminal section; belongs to the shikimate kinase family.</text>
</comment>
<feature type="region of interest" description="3-dehydroquinate synthase" evidence="23">
    <location>
        <begin position="1"/>
        <end position="437"/>
    </location>
</feature>
<feature type="active site" description="Proton acceptor; for 3-dehydroquinate synthase activity" evidence="23">
    <location>
        <position position="328"/>
    </location>
</feature>
<dbReference type="EC" id="4.2.3.4" evidence="23"/>
<keyword evidence="9 23" id="KW-0808">Transferase</keyword>
<dbReference type="GO" id="GO:0009423">
    <property type="term" value="P:chorismate biosynthetic process"/>
    <property type="evidence" value="ECO:0007669"/>
    <property type="project" value="UniProtKB-UniRule"/>
</dbReference>
<feature type="active site" description="Proton acceptor; for 3-dehydroquinate synthase activity" evidence="23">
    <location>
        <position position="313"/>
    </location>
</feature>
<evidence type="ECO:0000256" key="10">
    <source>
        <dbReference type="ARBA" id="ARBA00022723"/>
    </source>
</evidence>
<dbReference type="CDD" id="cd01556">
    <property type="entry name" value="EPSP_synthase"/>
    <property type="match status" value="1"/>
</dbReference>
<dbReference type="InterPro" id="IPR023193">
    <property type="entry name" value="EPSP_synthase_CS"/>
</dbReference>
<proteinExistence type="inferred from homology"/>
<dbReference type="InterPro" id="IPR013792">
    <property type="entry name" value="RNA3'P_cycl/enolpyr_Trfase_a/b"/>
</dbReference>
<dbReference type="SUPFAM" id="SSF56796">
    <property type="entry name" value="Dehydroquinate synthase-like"/>
    <property type="match status" value="1"/>
</dbReference>
<feature type="binding site" evidence="23">
    <location>
        <begin position="98"/>
        <end position="100"/>
    </location>
    <ligand>
        <name>NAD(+)</name>
        <dbReference type="ChEBI" id="CHEBI:57540"/>
    </ligand>
</feature>
<comment type="similarity">
    <text evidence="23 24">In the C-terminal section; belongs to the shikimate dehydrogenase family.</text>
</comment>
<feature type="binding site" evidence="23">
    <location>
        <position position="182"/>
    </location>
    <ligand>
        <name>7-phospho-2-dehydro-3-deoxy-D-arabino-heptonate</name>
        <dbReference type="ChEBI" id="CHEBI:58394"/>
    </ligand>
</feature>
<dbReference type="SUPFAM" id="SSF51735">
    <property type="entry name" value="NAD(P)-binding Rossmann-fold domains"/>
    <property type="match status" value="1"/>
</dbReference>
<dbReference type="GO" id="GO:0003866">
    <property type="term" value="F:3-phosphoshikimate 1-carboxyvinyltransferase activity"/>
    <property type="evidence" value="ECO:0007669"/>
    <property type="project" value="UniProtKB-UniRule"/>
</dbReference>
<dbReference type="FunFam" id="3.65.10.10:FF:000007">
    <property type="entry name" value="Pentafunctional AROM polypeptide"/>
    <property type="match status" value="1"/>
</dbReference>
<dbReference type="PRINTS" id="PR01100">
    <property type="entry name" value="SHIKIMTKNASE"/>
</dbReference>
<dbReference type="PIRSF" id="PIRSF000514">
    <property type="entry name" value="Pentafunct_AroM"/>
    <property type="match status" value="1"/>
</dbReference>
<evidence type="ECO:0000259" key="26">
    <source>
        <dbReference type="Pfam" id="PF01488"/>
    </source>
</evidence>
<dbReference type="UniPathway" id="UPA00053">
    <property type="reaction ID" value="UER00085"/>
</dbReference>
<comment type="catalytic activity">
    <reaction evidence="20">
        <text>3-phosphoshikimate + phosphoenolpyruvate = 5-O-(1-carboxyvinyl)-3-phosphoshikimate + phosphate</text>
        <dbReference type="Rhea" id="RHEA:21256"/>
        <dbReference type="ChEBI" id="CHEBI:43474"/>
        <dbReference type="ChEBI" id="CHEBI:57701"/>
        <dbReference type="ChEBI" id="CHEBI:58702"/>
        <dbReference type="ChEBI" id="CHEBI:145989"/>
        <dbReference type="EC" id="2.5.1.19"/>
    </reaction>
    <physiologicalReaction direction="left-to-right" evidence="20">
        <dbReference type="Rhea" id="RHEA:21257"/>
    </physiologicalReaction>
</comment>
<keyword evidence="13 23" id="KW-0862">Zinc</keyword>
<feature type="binding site" evidence="23">
    <location>
        <position position="340"/>
    </location>
    <ligand>
        <name>Zn(2+)</name>
        <dbReference type="ChEBI" id="CHEBI:29105"/>
        <note>catalytic</note>
    </ligand>
</feature>
<feature type="binding site" evidence="23">
    <location>
        <position position="324"/>
    </location>
    <ligand>
        <name>Zn(2+)</name>
        <dbReference type="ChEBI" id="CHEBI:29105"/>
        <note>catalytic</note>
    </ligand>
</feature>
<dbReference type="GO" id="GO:0009073">
    <property type="term" value="P:aromatic amino acid family biosynthetic process"/>
    <property type="evidence" value="ECO:0007669"/>
    <property type="project" value="UniProtKB-UniRule"/>
</dbReference>
<evidence type="ECO:0000313" key="32">
    <source>
        <dbReference type="Proteomes" id="UP000483672"/>
    </source>
</evidence>
<dbReference type="Gene3D" id="3.40.50.1970">
    <property type="match status" value="1"/>
</dbReference>
<dbReference type="CDD" id="cd00502">
    <property type="entry name" value="DHQase_I"/>
    <property type="match status" value="1"/>
</dbReference>
<evidence type="ECO:0000256" key="1">
    <source>
        <dbReference type="ARBA" id="ARBA00004496"/>
    </source>
</evidence>
<dbReference type="FunFam" id="3.40.50.1970:FF:000007">
    <property type="entry name" value="Pentafunctional AROM polypeptide"/>
    <property type="match status" value="1"/>
</dbReference>
<dbReference type="GO" id="GO:0004765">
    <property type="term" value="F:shikimate kinase activity"/>
    <property type="evidence" value="ECO:0007669"/>
    <property type="project" value="UniProtKB-UniRule"/>
</dbReference>
<dbReference type="EMBL" id="WIPF01000110">
    <property type="protein sequence ID" value="KAF3208055.1"/>
    <property type="molecule type" value="Genomic_DNA"/>
</dbReference>
<evidence type="ECO:0000256" key="13">
    <source>
        <dbReference type="ARBA" id="ARBA00022833"/>
    </source>
</evidence>
<dbReference type="HAMAP" id="MF_03143">
    <property type="entry name" value="Pentafunct_AroM"/>
    <property type="match status" value="1"/>
</dbReference>
<evidence type="ECO:0000256" key="17">
    <source>
        <dbReference type="ARBA" id="ARBA00023141"/>
    </source>
</evidence>
<comment type="similarity">
    <text evidence="4">In the 2nd section; belongs to the type-I 3-dehydroquinase family.</text>
</comment>
<dbReference type="FunFam" id="3.20.20.70:FF:000135">
    <property type="entry name" value="Pentafunctional AROM polypeptide"/>
    <property type="match status" value="1"/>
</dbReference>
<feature type="binding site" evidence="23">
    <location>
        <position position="303"/>
    </location>
    <ligand>
        <name>7-phospho-2-dehydro-3-deoxy-D-arabino-heptonate</name>
        <dbReference type="ChEBI" id="CHEBI:58394"/>
    </ligand>
</feature>
<dbReference type="Gene3D" id="3.40.50.300">
    <property type="entry name" value="P-loop containing nucleotide triphosphate hydrolases"/>
    <property type="match status" value="1"/>
</dbReference>
<evidence type="ECO:0000256" key="19">
    <source>
        <dbReference type="ARBA" id="ARBA00023268"/>
    </source>
</evidence>
<evidence type="ECO:0000256" key="21">
    <source>
        <dbReference type="ARBA" id="ARBA00048567"/>
    </source>
</evidence>
<dbReference type="Gene3D" id="3.20.20.70">
    <property type="entry name" value="Aldolase class I"/>
    <property type="match status" value="1"/>
</dbReference>
<dbReference type="PANTHER" id="PTHR21090:SF5">
    <property type="entry name" value="PENTAFUNCTIONAL AROM POLYPEPTIDE"/>
    <property type="match status" value="1"/>
</dbReference>
<comment type="similarity">
    <text evidence="23">In the N-terminal section; belongs to the sugar phosphate cyclases superfamily. Dehydroquinate synthase family.</text>
</comment>
<dbReference type="Pfam" id="PF24621">
    <property type="entry name" value="DHQS_C"/>
    <property type="match status" value="1"/>
</dbReference>
<evidence type="ECO:0000256" key="22">
    <source>
        <dbReference type="ARBA" id="ARBA00054455"/>
    </source>
</evidence>
<dbReference type="EC" id="2.7.1.71" evidence="23"/>
<evidence type="ECO:0000256" key="6">
    <source>
        <dbReference type="ARBA" id="ARBA00009948"/>
    </source>
</evidence>
<comment type="similarity">
    <text evidence="23 24">In the 2nd section; belongs to the EPSP synthase family.</text>
</comment>
<comment type="pathway">
    <text evidence="23 24">Metabolic intermediate biosynthesis; chorismate biosynthesis; chorismate from D-erythrose 4-phosphate and phosphoenolpyruvate: step 3/7.</text>
</comment>
<dbReference type="PROSITE" id="PS01028">
    <property type="entry name" value="DEHYDROQUINASE_I"/>
    <property type="match status" value="1"/>
</dbReference>
<dbReference type="NCBIfam" id="TIGR01357">
    <property type="entry name" value="aroB"/>
    <property type="match status" value="1"/>
</dbReference>
<dbReference type="InterPro" id="IPR001986">
    <property type="entry name" value="Enolpyruvate_Tfrase_dom"/>
</dbReference>
<evidence type="ECO:0000256" key="3">
    <source>
        <dbReference type="ARBA" id="ARBA00004842"/>
    </source>
</evidence>
<dbReference type="Pfam" id="PF01202">
    <property type="entry name" value="SKI"/>
    <property type="match status" value="1"/>
</dbReference>
<evidence type="ECO:0000313" key="31">
    <source>
        <dbReference type="EMBL" id="KAF3208055.1"/>
    </source>
</evidence>
<dbReference type="InterPro" id="IPR036968">
    <property type="entry name" value="Enolpyruvate_Tfrase_sf"/>
</dbReference>
<dbReference type="GO" id="GO:0003855">
    <property type="term" value="F:3-dehydroquinate dehydratase activity"/>
    <property type="evidence" value="ECO:0007669"/>
    <property type="project" value="UniProtKB-UniRule"/>
</dbReference>
<dbReference type="Gene3D" id="3.65.10.10">
    <property type="entry name" value="Enolpyruvate transferase domain"/>
    <property type="match status" value="2"/>
</dbReference>
<comment type="similarity">
    <text evidence="6">Belongs to the EPSP synthase family.</text>
</comment>
<feature type="domain" description="3-dehydroquinate synthase N-terminal" evidence="27">
    <location>
        <begin position="129"/>
        <end position="241"/>
    </location>
</feature>
<comment type="similarity">
    <text evidence="24">In the N-terminal section; belongs to the dehydroquinate synthase family.</text>
</comment>
<dbReference type="InterPro" id="IPR013708">
    <property type="entry name" value="Shikimate_DH-bd_N"/>
</dbReference>
<evidence type="ECO:0000259" key="29">
    <source>
        <dbReference type="Pfam" id="PF18317"/>
    </source>
</evidence>
<evidence type="ECO:0000256" key="23">
    <source>
        <dbReference type="HAMAP-Rule" id="MF_03143"/>
    </source>
</evidence>
<dbReference type="CDD" id="cd01065">
    <property type="entry name" value="NAD_bind_Shikimate_DH"/>
    <property type="match status" value="1"/>
</dbReference>
<dbReference type="SUPFAM" id="SSF55205">
    <property type="entry name" value="EPT/RTPC-like"/>
    <property type="match status" value="1"/>
</dbReference>
<feature type="domain" description="SDH C-terminal" evidence="29">
    <location>
        <begin position="1596"/>
        <end position="1626"/>
    </location>
</feature>
<protein>
    <recommendedName>
        <fullName evidence="23">Pentafunctional AROM polypeptide</fullName>
    </recommendedName>
    <domain>
        <recommendedName>
            <fullName evidence="23">3-dehydroquinate synthase</fullName>
            <shortName evidence="23">DHQS</shortName>
            <ecNumber evidence="23">4.2.3.4</ecNumber>
        </recommendedName>
    </domain>
    <domain>
        <recommendedName>
            <fullName evidence="23">3-phosphoshikimate 1-carboxyvinyltransferase</fullName>
            <ecNumber evidence="23">2.5.1.19</ecNumber>
        </recommendedName>
        <alternativeName>
            <fullName evidence="23">5-enolpyruvylshikimate-3-phosphate synthase</fullName>
            <shortName evidence="23">EPSP synthase</shortName>
            <shortName evidence="23">EPSPS</shortName>
        </alternativeName>
    </domain>
    <domain>
        <recommendedName>
            <fullName evidence="23">Shikimate kinase</fullName>
            <shortName evidence="23">SK</shortName>
            <ecNumber evidence="23">2.7.1.71</ecNumber>
        </recommendedName>
    </domain>
    <domain>
        <recommendedName>
            <fullName evidence="23">3-dehydroquinate dehydratase</fullName>
            <shortName evidence="23">3-dehydroquinase</shortName>
            <ecNumber evidence="23">4.2.1.10</ecNumber>
        </recommendedName>
    </domain>
    <domain>
        <recommendedName>
            <fullName evidence="23">Shikimate dehydrogenase</fullName>
            <ecNumber evidence="23">1.1.1.25</ecNumber>
        </recommendedName>
    </domain>
</protein>
<evidence type="ECO:0000256" key="7">
    <source>
        <dbReference type="ARBA" id="ARBA00022490"/>
    </source>
</evidence>
<dbReference type="InterPro" id="IPR027417">
    <property type="entry name" value="P-loop_NTPase"/>
</dbReference>
<dbReference type="InterPro" id="IPR031322">
    <property type="entry name" value="Shikimate/glucono_kinase"/>
</dbReference>
<dbReference type="InterPro" id="IPR006264">
    <property type="entry name" value="EPSP_synthase"/>
</dbReference>
<keyword evidence="14 23" id="KW-0067">ATP-binding</keyword>
<feature type="region of interest" description="EPSP synthase" evidence="23">
    <location>
        <begin position="450"/>
        <end position="895"/>
    </location>
</feature>
<comment type="subcellular location">
    <subcellularLocation>
        <location evidence="1 23 24">Cytoplasm</location>
    </subcellularLocation>
</comment>
<dbReference type="EC" id="1.1.1.25" evidence="23"/>
<dbReference type="Pfam" id="PF01487">
    <property type="entry name" value="DHquinase_I"/>
    <property type="match status" value="1"/>
</dbReference>
<comment type="catalytic activity">
    <reaction evidence="23 24">
        <text>shikimate + NADP(+) = 3-dehydroshikimate + NADPH + H(+)</text>
        <dbReference type="Rhea" id="RHEA:17737"/>
        <dbReference type="ChEBI" id="CHEBI:15378"/>
        <dbReference type="ChEBI" id="CHEBI:16630"/>
        <dbReference type="ChEBI" id="CHEBI:36208"/>
        <dbReference type="ChEBI" id="CHEBI:57783"/>
        <dbReference type="ChEBI" id="CHEBI:58349"/>
        <dbReference type="EC" id="1.1.1.25"/>
    </reaction>
</comment>
<dbReference type="Gene3D" id="3.40.50.10860">
    <property type="entry name" value="Leucine Dehydrogenase, chain A, domain 1"/>
    <property type="match status" value="1"/>
</dbReference>
<evidence type="ECO:0000259" key="25">
    <source>
        <dbReference type="Pfam" id="PF00275"/>
    </source>
</evidence>
<comment type="pathway">
    <text evidence="23 24">Metabolic intermediate biosynthesis; chorismate biosynthesis; chorismate from D-erythrose 4-phosphate and phosphoenolpyruvate: step 4/7.</text>
</comment>
<dbReference type="InterPro" id="IPR030960">
    <property type="entry name" value="DHQS/DOIS_N"/>
</dbReference>
<dbReference type="InterPro" id="IPR036291">
    <property type="entry name" value="NAD(P)-bd_dom_sf"/>
</dbReference>
<keyword evidence="8 23" id="KW-0028">Amino-acid biosynthesis</keyword>
<comment type="caution">
    <text evidence="23">Lacks conserved residue(s) required for the propagation of feature annotation.</text>
</comment>
<feature type="domain" description="Shikimate dehydrogenase substrate binding N-terminal" evidence="28">
    <location>
        <begin position="1346"/>
        <end position="1426"/>
    </location>
</feature>
<feature type="binding site" evidence="23">
    <location>
        <position position="204"/>
    </location>
    <ligand>
        <name>7-phospho-2-dehydro-3-deoxy-D-arabino-heptonate</name>
        <dbReference type="ChEBI" id="CHEBI:58394"/>
    </ligand>
</feature>
<dbReference type="NCBIfam" id="TIGR01809">
    <property type="entry name" value="Shik-DH-AROM"/>
    <property type="match status" value="1"/>
</dbReference>
<dbReference type="GO" id="GO:0005524">
    <property type="term" value="F:ATP binding"/>
    <property type="evidence" value="ECO:0007669"/>
    <property type="project" value="UniProtKB-UniRule"/>
</dbReference>
<dbReference type="HAMAP" id="MF_00109">
    <property type="entry name" value="Shikimate_kinase"/>
    <property type="match status" value="1"/>
</dbReference>
<feature type="binding site" evidence="23">
    <location>
        <begin position="166"/>
        <end position="168"/>
    </location>
    <ligand>
        <name>NAD(+)</name>
        <dbReference type="ChEBI" id="CHEBI:57540"/>
    </ligand>
</feature>
<feature type="binding site" evidence="23">
    <location>
        <position position="324"/>
    </location>
    <ligand>
        <name>7-phospho-2-dehydro-3-deoxy-D-arabino-heptonate</name>
        <dbReference type="ChEBI" id="CHEBI:58394"/>
    </ligand>
</feature>
<feature type="active site" description="Proton acceptor; for 3-dehydroquinate dehydratase activity" evidence="23">
    <location>
        <position position="1231"/>
    </location>
</feature>
<evidence type="ECO:0000256" key="14">
    <source>
        <dbReference type="ARBA" id="ARBA00022840"/>
    </source>
</evidence>
<feature type="active site" description="Schiff-base intermediate with substrate; for 3-dehydroquinate dehydratase activity" evidence="23">
    <location>
        <position position="1259"/>
    </location>
</feature>
<dbReference type="CDD" id="cd08195">
    <property type="entry name" value="DHQS"/>
    <property type="match status" value="1"/>
</dbReference>
<keyword evidence="11 23" id="KW-0547">Nucleotide-binding</keyword>
<dbReference type="Gene3D" id="3.40.50.720">
    <property type="entry name" value="NAD(P)-binding Rossmann-like Domain"/>
    <property type="match status" value="1"/>
</dbReference>
<dbReference type="HAMAP" id="MF_00210">
    <property type="entry name" value="EPSP_synth"/>
    <property type="match status" value="1"/>
</dbReference>
<dbReference type="GO" id="GO:0004764">
    <property type="term" value="F:shikimate 3-dehydrogenase (NADP+) activity"/>
    <property type="evidence" value="ECO:0007669"/>
    <property type="project" value="UniProtKB-UniRule"/>
</dbReference>
<dbReference type="EC" id="4.2.1.10" evidence="23"/>
<evidence type="ECO:0000256" key="9">
    <source>
        <dbReference type="ARBA" id="ARBA00022679"/>
    </source>
</evidence>
<reference evidence="31 32" key="1">
    <citation type="submission" date="2019-06" db="EMBL/GenBank/DDBJ databases">
        <authorList>
            <person name="Palmer J.M."/>
        </authorList>
    </citation>
    <scope>NUCLEOTIDE SEQUENCE [LARGE SCALE GENOMIC DNA]</scope>
    <source>
        <strain evidence="31 32">TWF191</strain>
    </source>
</reference>
<feature type="region of interest" description="3-dehydroquinase" evidence="23">
    <location>
        <begin position="1108"/>
        <end position="1328"/>
    </location>
</feature>
<dbReference type="SUPFAM" id="SSF52540">
    <property type="entry name" value="P-loop containing nucleoside triphosphate hydrolases"/>
    <property type="match status" value="1"/>
</dbReference>
<dbReference type="SUPFAM" id="SSF53223">
    <property type="entry name" value="Aminoacid dehydrogenase-like, N-terminal domain"/>
    <property type="match status" value="1"/>
</dbReference>
<feature type="binding site" evidence="23">
    <location>
        <position position="340"/>
    </location>
    <ligand>
        <name>7-phospho-2-dehydro-3-deoxy-D-arabino-heptonate</name>
        <dbReference type="ChEBI" id="CHEBI:58394"/>
    </ligand>
</feature>
<feature type="binding site" evidence="23">
    <location>
        <position position="171"/>
    </location>
    <ligand>
        <name>NAD(+)</name>
        <dbReference type="ChEBI" id="CHEBI:57540"/>
    </ligand>
</feature>
<dbReference type="FunFam" id="3.65.10.10:FF:000008">
    <property type="entry name" value="Pentafunctional AROM polypeptide"/>
    <property type="match status" value="1"/>
</dbReference>
<comment type="subunit">
    <text evidence="23 24">Homodimer.</text>
</comment>
<comment type="similarity">
    <text evidence="23 24">In the 3rd section; belongs to the shikimate kinase family.</text>
</comment>
<feature type="binding site" evidence="23">
    <location>
        <position position="409"/>
    </location>
    <ligand>
        <name>7-phospho-2-dehydro-3-deoxy-D-arabino-heptonate</name>
        <dbReference type="ChEBI" id="CHEBI:58394"/>
    </ligand>
</feature>
<feature type="binding site" evidence="23">
    <location>
        <begin position="317"/>
        <end position="321"/>
    </location>
    <ligand>
        <name>7-phospho-2-dehydro-3-deoxy-D-arabino-heptonate</name>
        <dbReference type="ChEBI" id="CHEBI:58394"/>
    </ligand>
</feature>
<dbReference type="FunFam" id="3.40.50.300:FF:001256">
    <property type="entry name" value="Pentafunctional AROM polypeptide"/>
    <property type="match status" value="1"/>
</dbReference>
<dbReference type="Pfam" id="PF18317">
    <property type="entry name" value="SDH_C"/>
    <property type="match status" value="1"/>
</dbReference>
<organism evidence="31 32">
    <name type="scientific">Orbilia oligospora</name>
    <name type="common">Nematode-trapping fungus</name>
    <name type="synonym">Arthrobotrys oligospora</name>
    <dbReference type="NCBI Taxonomy" id="2813651"/>
    <lineage>
        <taxon>Eukaryota</taxon>
        <taxon>Fungi</taxon>
        <taxon>Dikarya</taxon>
        <taxon>Ascomycota</taxon>
        <taxon>Pezizomycotina</taxon>
        <taxon>Orbiliomycetes</taxon>
        <taxon>Orbiliales</taxon>
        <taxon>Orbiliaceae</taxon>
        <taxon>Orbilia</taxon>
    </lineage>
</organism>
<feature type="binding site" evidence="23">
    <location>
        <position position="198"/>
    </location>
    <ligand>
        <name>7-phospho-2-dehydro-3-deoxy-D-arabino-heptonate</name>
        <dbReference type="ChEBI" id="CHEBI:58394"/>
    </ligand>
</feature>
<comment type="caution">
    <text evidence="31">The sequence shown here is derived from an EMBL/GenBank/DDBJ whole genome shotgun (WGS) entry which is preliminary data.</text>
</comment>
<dbReference type="Pfam" id="PF00275">
    <property type="entry name" value="EPSP_synthase"/>
    <property type="match status" value="1"/>
</dbReference>
<evidence type="ECO:0000256" key="4">
    <source>
        <dbReference type="ARBA" id="ARBA00006477"/>
    </source>
</evidence>
<feature type="binding site" evidence="23">
    <location>
        <position position="213"/>
    </location>
    <ligand>
        <name>NAD(+)</name>
        <dbReference type="ChEBI" id="CHEBI:57540"/>
    </ligand>
</feature>
<evidence type="ECO:0000256" key="20">
    <source>
        <dbReference type="ARBA" id="ARBA00044633"/>
    </source>
</evidence>